<dbReference type="Proteomes" id="UP000326029">
    <property type="component" value="Chromosome"/>
</dbReference>
<reference evidence="8" key="3">
    <citation type="submission" date="2023-08" db="EMBL/GenBank/DDBJ databases">
        <authorList>
            <person name="Sun Q."/>
            <person name="Ohkuma M."/>
        </authorList>
    </citation>
    <scope>NUCLEOTIDE SEQUENCE</scope>
    <source>
        <strain evidence="8">JCM 4205</strain>
    </source>
</reference>
<evidence type="ECO:0000256" key="4">
    <source>
        <dbReference type="ARBA" id="ARBA00022723"/>
    </source>
</evidence>
<dbReference type="EMBL" id="CP023693">
    <property type="protein sequence ID" value="QEV36369.1"/>
    <property type="molecule type" value="Genomic_DNA"/>
</dbReference>
<reference evidence="8 11" key="1">
    <citation type="journal article" date="2014" name="Int. J. Syst. Evol. Microbiol.">
        <title>Complete genome sequence of Corynebacterium casei LMG S-19264T (=DSM 44701T), isolated from a smear-ripened cheese.</title>
        <authorList>
            <consortium name="US DOE Joint Genome Institute (JGI-PGF)"/>
            <person name="Walter F."/>
            <person name="Albersmeier A."/>
            <person name="Kalinowski J."/>
            <person name="Ruckert C."/>
        </authorList>
    </citation>
    <scope>NUCLEOTIDE SEQUENCE [LARGE SCALE GENOMIC DNA]</scope>
    <source>
        <strain evidence="8 11">JCM 4205</strain>
    </source>
</reference>
<gene>
    <name evidence="8" type="primary">cypC</name>
    <name evidence="9" type="ORF">CP977_32825</name>
    <name evidence="8" type="ORF">GCM10010497_13300</name>
</gene>
<dbReference type="EMBL" id="BMSJ01000002">
    <property type="protein sequence ID" value="GGR12578.1"/>
    <property type="molecule type" value="Genomic_DNA"/>
</dbReference>
<organism evidence="8 11">
    <name type="scientific">Streptomyces cinereoruber</name>
    <dbReference type="NCBI Taxonomy" id="67260"/>
    <lineage>
        <taxon>Bacteria</taxon>
        <taxon>Bacillati</taxon>
        <taxon>Actinomycetota</taxon>
        <taxon>Actinomycetes</taxon>
        <taxon>Kitasatosporales</taxon>
        <taxon>Streptomycetaceae</taxon>
        <taxon>Streptomyces</taxon>
    </lineage>
</organism>
<evidence type="ECO:0000256" key="3">
    <source>
        <dbReference type="ARBA" id="ARBA00022617"/>
    </source>
</evidence>
<accession>A0AAV4KCQ7</accession>
<dbReference type="GO" id="GO:0016705">
    <property type="term" value="F:oxidoreductase activity, acting on paired donors, with incorporation or reduction of molecular oxygen"/>
    <property type="evidence" value="ECO:0007669"/>
    <property type="project" value="InterPro"/>
</dbReference>
<dbReference type="Pfam" id="PF00067">
    <property type="entry name" value="p450"/>
    <property type="match status" value="1"/>
</dbReference>
<dbReference type="SUPFAM" id="SSF48264">
    <property type="entry name" value="Cytochrome P450"/>
    <property type="match status" value="1"/>
</dbReference>
<dbReference type="PANTHER" id="PTHR24286">
    <property type="entry name" value="CYTOCHROME P450 26"/>
    <property type="match status" value="1"/>
</dbReference>
<dbReference type="GO" id="GO:0005506">
    <property type="term" value="F:iron ion binding"/>
    <property type="evidence" value="ECO:0007669"/>
    <property type="project" value="InterPro"/>
</dbReference>
<comment type="similarity">
    <text evidence="2">Belongs to the cytochrome P450 family.</text>
</comment>
<dbReference type="CDD" id="cd11067">
    <property type="entry name" value="CYP152"/>
    <property type="match status" value="1"/>
</dbReference>
<reference evidence="9 10" key="2">
    <citation type="submission" date="2017-09" db="EMBL/GenBank/DDBJ databases">
        <authorList>
            <person name="Lee N."/>
            <person name="Cho B.-K."/>
        </authorList>
    </citation>
    <scope>NUCLEOTIDE SEQUENCE [LARGE SCALE GENOMIC DNA]</scope>
    <source>
        <strain evidence="9 10">ATCC 19740</strain>
    </source>
</reference>
<dbReference type="GO" id="GO:0016125">
    <property type="term" value="P:sterol metabolic process"/>
    <property type="evidence" value="ECO:0007669"/>
    <property type="project" value="TreeGrafter"/>
</dbReference>
<evidence type="ECO:0000313" key="9">
    <source>
        <dbReference type="EMBL" id="QEV36369.1"/>
    </source>
</evidence>
<dbReference type="InterPro" id="IPR036396">
    <property type="entry name" value="Cyt_P450_sf"/>
</dbReference>
<protein>
    <submittedName>
        <fullName evidence="9">Cytochrome P450</fullName>
    </submittedName>
    <submittedName>
        <fullName evidence="8">Fatty-acid peroxygenase</fullName>
    </submittedName>
</protein>
<evidence type="ECO:0000256" key="2">
    <source>
        <dbReference type="ARBA" id="ARBA00010617"/>
    </source>
</evidence>
<name>A0AAV4KCQ7_9ACTN</name>
<dbReference type="Proteomes" id="UP000642014">
    <property type="component" value="Unassembled WGS sequence"/>
</dbReference>
<evidence type="ECO:0000313" key="11">
    <source>
        <dbReference type="Proteomes" id="UP000642014"/>
    </source>
</evidence>
<dbReference type="InterPro" id="IPR001128">
    <property type="entry name" value="Cyt_P450"/>
</dbReference>
<keyword evidence="3" id="KW-0349">Heme</keyword>
<dbReference type="GO" id="GO:0020037">
    <property type="term" value="F:heme binding"/>
    <property type="evidence" value="ECO:0007669"/>
    <property type="project" value="InterPro"/>
</dbReference>
<evidence type="ECO:0000313" key="10">
    <source>
        <dbReference type="Proteomes" id="UP000326029"/>
    </source>
</evidence>
<sequence length="423" mass="46621">MSGPTRPPLLDGTASLLMKGYGWLPDVRRRAGNAPAVPVRILGRRGVALHGKEAVDFFYDERHVRRHDALPGPLLDTLFGRGAVHTLDGGPHRGRKALFLTLLKDPERIAALVEHARDAWDRAEAGWQDRERVVLFDEAARVLTRAVHDWAGVPLSDDEEETAARDLVAMVDGFAAVGPRHLRARRARTRQEQRLAPLIEELRYAGAPSGQATIAQAVAAHTDANGRQLDPHTAAVELLNVLRPTVAVTWFLVFAAHALHRWPEHRELLATDERYAWGFAQEVRRFYPFAPFTGGLAAADTRWGGVPIEKGSLVLLDLYGHDHDPDLWPEPYAFDPTRFTRPGATIGRDDLVPQGGGDPAEGHRCPGEDITLALLASLVPRLARLPHDVPDQDLSIPLHRVPTLPRSGYVMERVRLATPATAG</sequence>
<keyword evidence="6" id="KW-0408">Iron</keyword>
<dbReference type="PANTHER" id="PTHR24286:SF24">
    <property type="entry name" value="LANOSTEROL 14-ALPHA DEMETHYLASE"/>
    <property type="match status" value="1"/>
</dbReference>
<dbReference type="AlphaFoldDB" id="A0AAV4KCQ7"/>
<dbReference type="GeneID" id="95458539"/>
<proteinExistence type="inferred from homology"/>
<dbReference type="Gene3D" id="1.10.630.10">
    <property type="entry name" value="Cytochrome P450"/>
    <property type="match status" value="1"/>
</dbReference>
<keyword evidence="7" id="KW-0503">Monooxygenase</keyword>
<keyword evidence="4" id="KW-0479">Metal-binding</keyword>
<keyword evidence="10" id="KW-1185">Reference proteome</keyword>
<evidence type="ECO:0000256" key="6">
    <source>
        <dbReference type="ARBA" id="ARBA00023004"/>
    </source>
</evidence>
<comment type="cofactor">
    <cofactor evidence="1">
        <name>heme</name>
        <dbReference type="ChEBI" id="CHEBI:30413"/>
    </cofactor>
</comment>
<dbReference type="GO" id="GO:0004497">
    <property type="term" value="F:monooxygenase activity"/>
    <property type="evidence" value="ECO:0007669"/>
    <property type="project" value="UniProtKB-KW"/>
</dbReference>
<evidence type="ECO:0000313" key="8">
    <source>
        <dbReference type="EMBL" id="GGR12578.1"/>
    </source>
</evidence>
<evidence type="ECO:0000256" key="5">
    <source>
        <dbReference type="ARBA" id="ARBA00023002"/>
    </source>
</evidence>
<keyword evidence="5" id="KW-0560">Oxidoreductase</keyword>
<evidence type="ECO:0000256" key="7">
    <source>
        <dbReference type="ARBA" id="ARBA00023033"/>
    </source>
</evidence>
<dbReference type="RefSeq" id="WP_104860320.1">
    <property type="nucleotide sequence ID" value="NZ_BMSJ01000002.1"/>
</dbReference>
<evidence type="ECO:0000256" key="1">
    <source>
        <dbReference type="ARBA" id="ARBA00001971"/>
    </source>
</evidence>